<feature type="transmembrane region" description="Helical" evidence="1">
    <location>
        <begin position="9"/>
        <end position="30"/>
    </location>
</feature>
<proteinExistence type="predicted"/>
<reference evidence="2 3" key="1">
    <citation type="journal article" date="2018" name="Syst. Appl. Microbiol.">
        <title>A new symbiotic nanoarchaeote (Candidatus Nanoclepta minutus) and its host (Zestosphaera tikiterensis gen. nov., sp. nov.) from a New Zealand hot spring.</title>
        <authorList>
            <person name="St John E."/>
            <person name="Liu Y."/>
            <person name="Podar M."/>
            <person name="Stott M.B."/>
            <person name="Meneghin J."/>
            <person name="Chen Z."/>
            <person name="Lagutin K."/>
            <person name="Mitchell K."/>
            <person name="Reysenbach A.L."/>
        </authorList>
    </citation>
    <scope>NUCLEOTIDE SEQUENCE [LARGE SCALE GENOMIC DNA]</scope>
    <source>
        <strain evidence="2">NZ3</strain>
    </source>
</reference>
<dbReference type="EMBL" id="NBVN01000002">
    <property type="protein sequence ID" value="PUA33422.1"/>
    <property type="molecule type" value="Genomic_DNA"/>
</dbReference>
<keyword evidence="1" id="KW-0472">Membrane</keyword>
<gene>
    <name evidence="2" type="ORF">B7O98_03085</name>
</gene>
<dbReference type="InterPro" id="IPR015001">
    <property type="entry name" value="DUF1850"/>
</dbReference>
<protein>
    <recommendedName>
        <fullName evidence="4">DUF1850 domain-containing protein</fullName>
    </recommendedName>
</protein>
<evidence type="ECO:0000313" key="3">
    <source>
        <dbReference type="Proteomes" id="UP000244093"/>
    </source>
</evidence>
<keyword evidence="1" id="KW-1133">Transmembrane helix</keyword>
<evidence type="ECO:0008006" key="4">
    <source>
        <dbReference type="Google" id="ProtNLM"/>
    </source>
</evidence>
<evidence type="ECO:0000256" key="1">
    <source>
        <dbReference type="SAM" id="Phobius"/>
    </source>
</evidence>
<name>A0A2R7Y981_9CREN</name>
<organism evidence="2 3">
    <name type="scientific">Zestosphaera tikiterensis</name>
    <dbReference type="NCBI Taxonomy" id="1973259"/>
    <lineage>
        <taxon>Archaea</taxon>
        <taxon>Thermoproteota</taxon>
        <taxon>Thermoprotei</taxon>
        <taxon>Desulfurococcales</taxon>
        <taxon>Desulfurococcaceae</taxon>
        <taxon>Zestosphaera</taxon>
    </lineage>
</organism>
<keyword evidence="1" id="KW-0812">Transmembrane</keyword>
<sequence>MKLTREKRYCLFPLITFVLAVSVVVLYVTYVKTEVLIIGFDGEDIIIEEFKDVNITLAYKHSVELVEVVEVYEIRDGKICVKELKWPPYGAGAPSSIKDLEVLGRQVEIVNGALIVKDLKLCLGRELRIGMSQMIEPRLLINNVEVAGRFKEVVIKLSQENVLSTLIRSLLKLNQIFKNCLEYSLRWFVWVRL</sequence>
<dbReference type="AlphaFoldDB" id="A0A2R7Y981"/>
<evidence type="ECO:0000313" key="2">
    <source>
        <dbReference type="EMBL" id="PUA33422.1"/>
    </source>
</evidence>
<comment type="caution">
    <text evidence="2">The sequence shown here is derived from an EMBL/GenBank/DDBJ whole genome shotgun (WGS) entry which is preliminary data.</text>
</comment>
<dbReference type="Pfam" id="PF08905">
    <property type="entry name" value="DUF1850"/>
    <property type="match status" value="1"/>
</dbReference>
<accession>A0A2R7Y981</accession>
<dbReference type="Proteomes" id="UP000244093">
    <property type="component" value="Unassembled WGS sequence"/>
</dbReference>